<dbReference type="GO" id="GO:0000340">
    <property type="term" value="F:RNA 7-methylguanosine cap binding"/>
    <property type="evidence" value="ECO:0007669"/>
    <property type="project" value="UniProtKB-ARBA"/>
</dbReference>
<protein>
    <recommendedName>
        <fullName evidence="1">eIF-4F 25 kDa subunit</fullName>
    </recommendedName>
</protein>
<name>A0AAJ6QPD9_9ACAR</name>
<gene>
    <name evidence="5" type="primary">LOC100906300</name>
</gene>
<dbReference type="KEGG" id="goe:100906300"/>
<reference evidence="5" key="1">
    <citation type="submission" date="2025-08" db="UniProtKB">
        <authorList>
            <consortium name="RefSeq"/>
        </authorList>
    </citation>
    <scope>IDENTIFICATION</scope>
</reference>
<dbReference type="InterPro" id="IPR023398">
    <property type="entry name" value="TIF_eIF4e-like"/>
</dbReference>
<sequence length="184" mass="20711">MGILMKSSSEAPEEAERSSINHVHPAQTYTLWYNLKQNTGPWSDSLLEIATGTAIEILEELNAFGLPSSPGQPRGDLCIFRSHIVPMWEDPLQIRGGRWTVDLKKPQVDIAWYRSVMAWFRAKESEWSAVTGIYLMIRGRARIALWFADGADTSDIKNIRNYWSEVIGSDLTSNASCNMHQPAA</sequence>
<dbReference type="InterPro" id="IPR019770">
    <property type="entry name" value="TIF_eIF_4E_CS"/>
</dbReference>
<dbReference type="Proteomes" id="UP000694867">
    <property type="component" value="Unplaced"/>
</dbReference>
<dbReference type="GO" id="GO:0016281">
    <property type="term" value="C:eukaryotic translation initiation factor 4F complex"/>
    <property type="evidence" value="ECO:0007669"/>
    <property type="project" value="TreeGrafter"/>
</dbReference>
<dbReference type="Pfam" id="PF01652">
    <property type="entry name" value="IF4E"/>
    <property type="match status" value="1"/>
</dbReference>
<keyword evidence="2" id="KW-0648">Protein biosynthesis</keyword>
<dbReference type="Gene3D" id="3.30.760.10">
    <property type="entry name" value="RNA Cap, Translation Initiation Factor Eif4e"/>
    <property type="match status" value="1"/>
</dbReference>
<keyword evidence="2 5" id="KW-0396">Initiation factor</keyword>
<feature type="region of interest" description="Disordered" evidence="3">
    <location>
        <begin position="1"/>
        <end position="20"/>
    </location>
</feature>
<evidence type="ECO:0000313" key="4">
    <source>
        <dbReference type="Proteomes" id="UP000694867"/>
    </source>
</evidence>
<dbReference type="PANTHER" id="PTHR11960">
    <property type="entry name" value="EUKARYOTIC TRANSLATION INITIATION FACTOR 4E RELATED"/>
    <property type="match status" value="1"/>
</dbReference>
<keyword evidence="2" id="KW-0694">RNA-binding</keyword>
<dbReference type="RefSeq" id="XP_003741529.2">
    <property type="nucleotide sequence ID" value="XM_003741481.2"/>
</dbReference>
<keyword evidence="4" id="KW-1185">Reference proteome</keyword>
<dbReference type="AlphaFoldDB" id="A0AAJ6QPD9"/>
<proteinExistence type="inferred from homology"/>
<dbReference type="SUPFAM" id="SSF55418">
    <property type="entry name" value="eIF4e-like"/>
    <property type="match status" value="1"/>
</dbReference>
<dbReference type="GeneID" id="100906300"/>
<dbReference type="InterPro" id="IPR001040">
    <property type="entry name" value="TIF_eIF_4E"/>
</dbReference>
<dbReference type="GO" id="GO:0003743">
    <property type="term" value="F:translation initiation factor activity"/>
    <property type="evidence" value="ECO:0007669"/>
    <property type="project" value="UniProtKB-KW"/>
</dbReference>
<accession>A0AAJ6QPD9</accession>
<dbReference type="PROSITE" id="PS00813">
    <property type="entry name" value="IF4E"/>
    <property type="match status" value="1"/>
</dbReference>
<evidence type="ECO:0000256" key="3">
    <source>
        <dbReference type="SAM" id="MobiDB-lite"/>
    </source>
</evidence>
<evidence type="ECO:0000256" key="2">
    <source>
        <dbReference type="RuleBase" id="RU004374"/>
    </source>
</evidence>
<evidence type="ECO:0000313" key="5">
    <source>
        <dbReference type="RefSeq" id="XP_003741529.2"/>
    </source>
</evidence>
<comment type="similarity">
    <text evidence="2">Belongs to the eukaryotic initiation factor 4E family.</text>
</comment>
<evidence type="ECO:0000256" key="1">
    <source>
        <dbReference type="ARBA" id="ARBA00032656"/>
    </source>
</evidence>
<organism evidence="4 5">
    <name type="scientific">Galendromus occidentalis</name>
    <name type="common">western predatory mite</name>
    <dbReference type="NCBI Taxonomy" id="34638"/>
    <lineage>
        <taxon>Eukaryota</taxon>
        <taxon>Metazoa</taxon>
        <taxon>Ecdysozoa</taxon>
        <taxon>Arthropoda</taxon>
        <taxon>Chelicerata</taxon>
        <taxon>Arachnida</taxon>
        <taxon>Acari</taxon>
        <taxon>Parasitiformes</taxon>
        <taxon>Mesostigmata</taxon>
        <taxon>Gamasina</taxon>
        <taxon>Phytoseioidea</taxon>
        <taxon>Phytoseiidae</taxon>
        <taxon>Typhlodrominae</taxon>
        <taxon>Galendromus</taxon>
    </lineage>
</organism>